<dbReference type="PANTHER" id="PTHR28583">
    <property type="entry name" value="ACID AMIDASE"/>
    <property type="match status" value="1"/>
</dbReference>
<gene>
    <name evidence="3" type="ORF">B0H63DRAFT_494970</name>
</gene>
<evidence type="ECO:0000256" key="1">
    <source>
        <dbReference type="ARBA" id="ARBA00011891"/>
    </source>
</evidence>
<organism evidence="3 4">
    <name type="scientific">Podospora didyma</name>
    <dbReference type="NCBI Taxonomy" id="330526"/>
    <lineage>
        <taxon>Eukaryota</taxon>
        <taxon>Fungi</taxon>
        <taxon>Dikarya</taxon>
        <taxon>Ascomycota</taxon>
        <taxon>Pezizomycotina</taxon>
        <taxon>Sordariomycetes</taxon>
        <taxon>Sordariomycetidae</taxon>
        <taxon>Sordariales</taxon>
        <taxon>Podosporaceae</taxon>
        <taxon>Podospora</taxon>
    </lineage>
</organism>
<reference evidence="3" key="1">
    <citation type="journal article" date="2023" name="Mol. Phylogenet. Evol.">
        <title>Genome-scale phylogeny and comparative genomics of the fungal order Sordariales.</title>
        <authorList>
            <person name="Hensen N."/>
            <person name="Bonometti L."/>
            <person name="Westerberg I."/>
            <person name="Brannstrom I.O."/>
            <person name="Guillou S."/>
            <person name="Cros-Aarteil S."/>
            <person name="Calhoun S."/>
            <person name="Haridas S."/>
            <person name="Kuo A."/>
            <person name="Mondo S."/>
            <person name="Pangilinan J."/>
            <person name="Riley R."/>
            <person name="LaButti K."/>
            <person name="Andreopoulos B."/>
            <person name="Lipzen A."/>
            <person name="Chen C."/>
            <person name="Yan M."/>
            <person name="Daum C."/>
            <person name="Ng V."/>
            <person name="Clum A."/>
            <person name="Steindorff A."/>
            <person name="Ohm R.A."/>
            <person name="Martin F."/>
            <person name="Silar P."/>
            <person name="Natvig D.O."/>
            <person name="Lalanne C."/>
            <person name="Gautier V."/>
            <person name="Ament-Velasquez S.L."/>
            <person name="Kruys A."/>
            <person name="Hutchinson M.I."/>
            <person name="Powell A.J."/>
            <person name="Barry K."/>
            <person name="Miller A.N."/>
            <person name="Grigoriev I.V."/>
            <person name="Debuchy R."/>
            <person name="Gladieux P."/>
            <person name="Hiltunen Thoren M."/>
            <person name="Johannesson H."/>
        </authorList>
    </citation>
    <scope>NUCLEOTIDE SEQUENCE</scope>
    <source>
        <strain evidence="3">CBS 232.78</strain>
    </source>
</reference>
<evidence type="ECO:0000313" key="3">
    <source>
        <dbReference type="EMBL" id="KAK3381056.1"/>
    </source>
</evidence>
<feature type="region of interest" description="Disordered" evidence="2">
    <location>
        <begin position="215"/>
        <end position="249"/>
    </location>
</feature>
<dbReference type="Proteomes" id="UP001285441">
    <property type="component" value="Unassembled WGS sequence"/>
</dbReference>
<comment type="caution">
    <text evidence="3">The sequence shown here is derived from an EMBL/GenBank/DDBJ whole genome shotgun (WGS) entry which is preliminary data.</text>
</comment>
<evidence type="ECO:0000256" key="2">
    <source>
        <dbReference type="SAM" id="MobiDB-lite"/>
    </source>
</evidence>
<reference evidence="3" key="2">
    <citation type="submission" date="2023-06" db="EMBL/GenBank/DDBJ databases">
        <authorList>
            <consortium name="Lawrence Berkeley National Laboratory"/>
            <person name="Haridas S."/>
            <person name="Hensen N."/>
            <person name="Bonometti L."/>
            <person name="Westerberg I."/>
            <person name="Brannstrom I.O."/>
            <person name="Guillou S."/>
            <person name="Cros-Aarteil S."/>
            <person name="Calhoun S."/>
            <person name="Kuo A."/>
            <person name="Mondo S."/>
            <person name="Pangilinan J."/>
            <person name="Riley R."/>
            <person name="LaButti K."/>
            <person name="Andreopoulos B."/>
            <person name="Lipzen A."/>
            <person name="Chen C."/>
            <person name="Yanf M."/>
            <person name="Daum C."/>
            <person name="Ng V."/>
            <person name="Clum A."/>
            <person name="Steindorff A."/>
            <person name="Ohm R."/>
            <person name="Martin F."/>
            <person name="Silar P."/>
            <person name="Natvig D."/>
            <person name="Lalanne C."/>
            <person name="Gautier V."/>
            <person name="Ament-velasquez S.L."/>
            <person name="Kruys A."/>
            <person name="Hutchinson M.I."/>
            <person name="Powell A.J."/>
            <person name="Barry K."/>
            <person name="Miller A.N."/>
            <person name="Grigoriev I.V."/>
            <person name="Debuchy R."/>
            <person name="Gladieux P."/>
            <person name="Thoren M.H."/>
            <person name="Johannesson H."/>
        </authorList>
    </citation>
    <scope>NUCLEOTIDE SEQUENCE</scope>
    <source>
        <strain evidence="3">CBS 232.78</strain>
    </source>
</reference>
<dbReference type="EC" id="3.5.1.23" evidence="1"/>
<dbReference type="PANTHER" id="PTHR28583:SF1">
    <property type="entry name" value="ACID CERAMIDASE"/>
    <property type="match status" value="1"/>
</dbReference>
<keyword evidence="4" id="KW-1185">Reference proteome</keyword>
<sequence length="455" mass="51776">MPPAQRYAHVVPAMKPTIDDTNLEGVFSDLVEMFLPDRPFAQRCVYRFARLVLRRLYTDEETDELRGISAATGLPMFLLVAFNVLLDLLLGCTSGGVRYQESGTDKESRMVHFRTLDWDMDPLRMLIVELDFIRAPGGPVVATTIGYFGYVGVLTGVRQGLSMSLNFRPTHDRSSWWKRAAFRWHQAMVVLGRRPSISSNLRHWLLCTDKPGKEPLLRRRQRKPSSSPPSLLHDDDKTQAANDTDELDKRSGDMTDFLLNELFTSNSTAAYIILCTPQLAYSVEKDHRSASIRTHLRLLTTCNHDLSDEADPAQIHEAAKHVTDSGMQALVEDSLSRKTKVSKIWKRRLQQRRTKQYQQLRHRQTTATSQKIAGGELAQQPPPPPQQPQDQNQDDDEKDPDVADEEHEIQGVALHDVLRMLGDRDISNDQTHYAVVMDPRTGGVLWRRVYQLGEL</sequence>
<accession>A0AAE0NGL2</accession>
<dbReference type="EMBL" id="JAULSW010000005">
    <property type="protein sequence ID" value="KAK3381056.1"/>
    <property type="molecule type" value="Genomic_DNA"/>
</dbReference>
<feature type="region of interest" description="Disordered" evidence="2">
    <location>
        <begin position="375"/>
        <end position="405"/>
    </location>
</feature>
<feature type="compositionally biased region" description="Acidic residues" evidence="2">
    <location>
        <begin position="392"/>
        <end position="405"/>
    </location>
</feature>
<protein>
    <recommendedName>
        <fullName evidence="1">ceramidase</fullName>
        <ecNumber evidence="1">3.5.1.23</ecNumber>
    </recommendedName>
</protein>
<proteinExistence type="predicted"/>
<name>A0AAE0NGL2_9PEZI</name>
<evidence type="ECO:0000313" key="4">
    <source>
        <dbReference type="Proteomes" id="UP001285441"/>
    </source>
</evidence>
<dbReference type="AlphaFoldDB" id="A0AAE0NGL2"/>
<dbReference type="GO" id="GO:0017040">
    <property type="term" value="F:N-acylsphingosine amidohydrolase activity"/>
    <property type="evidence" value="ECO:0007669"/>
    <property type="project" value="UniProtKB-EC"/>
</dbReference>